<comment type="catalytic activity">
    <reaction evidence="1">
        <text>Hydrolysis of terminal non-reducing beta-D-galactose residues in beta-D-galactosides.</text>
        <dbReference type="EC" id="3.2.1.23"/>
    </reaction>
</comment>
<dbReference type="Gene3D" id="3.20.20.80">
    <property type="entry name" value="Glycosidases"/>
    <property type="match status" value="1"/>
</dbReference>
<dbReference type="SUPFAM" id="SSF49785">
    <property type="entry name" value="Galactose-binding domain-like"/>
    <property type="match status" value="2"/>
</dbReference>
<dbReference type="Proteomes" id="UP001158067">
    <property type="component" value="Unassembled WGS sequence"/>
</dbReference>
<dbReference type="InterPro" id="IPR008979">
    <property type="entry name" value="Galactose-bd-like_sf"/>
</dbReference>
<dbReference type="EMBL" id="FXUG01000002">
    <property type="protein sequence ID" value="SMP46330.1"/>
    <property type="molecule type" value="Genomic_DNA"/>
</dbReference>
<protein>
    <recommendedName>
        <fullName evidence="2">beta-galactosidase</fullName>
        <ecNumber evidence="2">3.2.1.23</ecNumber>
    </recommendedName>
</protein>
<feature type="domain" description="F5/8 type C" evidence="6">
    <location>
        <begin position="963"/>
        <end position="1119"/>
    </location>
</feature>
<name>A0ABY1PTE1_9BACT</name>
<dbReference type="InterPro" id="IPR017853">
    <property type="entry name" value="GH"/>
</dbReference>
<dbReference type="PANTHER" id="PTHR46323">
    <property type="entry name" value="BETA-GALACTOSIDASE"/>
    <property type="match status" value="1"/>
</dbReference>
<dbReference type="Gene3D" id="2.60.120.260">
    <property type="entry name" value="Galactose-binding domain-like"/>
    <property type="match status" value="2"/>
</dbReference>
<proteinExistence type="predicted"/>
<dbReference type="Pfam" id="PF00754">
    <property type="entry name" value="F5_F8_type_C"/>
    <property type="match status" value="1"/>
</dbReference>
<keyword evidence="8" id="KW-1185">Reference proteome</keyword>
<keyword evidence="4" id="KW-0326">Glycosidase</keyword>
<gene>
    <name evidence="7" type="ORF">SAMN06265222_102109</name>
</gene>
<dbReference type="InterPro" id="IPR050347">
    <property type="entry name" value="Bact_Beta-galactosidase"/>
</dbReference>
<feature type="signal peptide" evidence="5">
    <location>
        <begin position="1"/>
        <end position="36"/>
    </location>
</feature>
<evidence type="ECO:0000313" key="7">
    <source>
        <dbReference type="EMBL" id="SMP46330.1"/>
    </source>
</evidence>
<dbReference type="InterPro" id="IPR000421">
    <property type="entry name" value="FA58C"/>
</dbReference>
<dbReference type="RefSeq" id="WP_283431444.1">
    <property type="nucleotide sequence ID" value="NZ_FXUG01000002.1"/>
</dbReference>
<evidence type="ECO:0000256" key="1">
    <source>
        <dbReference type="ARBA" id="ARBA00001412"/>
    </source>
</evidence>
<organism evidence="7 8">
    <name type="scientific">Neorhodopirellula lusitana</name>
    <dbReference type="NCBI Taxonomy" id="445327"/>
    <lineage>
        <taxon>Bacteria</taxon>
        <taxon>Pseudomonadati</taxon>
        <taxon>Planctomycetota</taxon>
        <taxon>Planctomycetia</taxon>
        <taxon>Pirellulales</taxon>
        <taxon>Pirellulaceae</taxon>
        <taxon>Neorhodopirellula</taxon>
    </lineage>
</organism>
<sequence length="1128" mass="126831">MSESKRALIYNPMTSCIRFRTLSLILCVCLPCACNAETSGGDSIDLSGPWRVRLSDSDQSHEIQLPGALRDSGIGNAPGPKTKWIAGGRDEIWNRPEYKPYRRANNFKIPFWLQPSLHYVGKATYQREINIPDNWLDRQIVLTLERPHWLTNVIVDGKCVAKGESLGVAHRFDLTEHLHPGVHQLAIEVDNSIDLIDVGTNSHSVSDHTQSAWHGIVGSLELSAHPLLNIKRVDIHPNLNDSVVQADVVFSNNYSQPESRSVFFRIEQAGTTLATHQITTEIAPGESKVRVAIGLDSKALLWDEFEPNLCDISVQLQKAGIPGPVASPENISSSKNPLSEWKGRFGFREIEARDGRLMLNHRPIYLRGTLECCIFPLTGYPPTDDSSWRRIIRICKKHGLNHIRFHSWCPPEAAFRMADEMGFYFQVECSTWPNQSISLGHDLPIDQWIYREADRMLSEYGNHPSFVLLCAGNEPAGQGSGGTFLTPWVNRYKEQENRVLVTAGAGWPMIAANEYHVTPHPRIQQWGQQLNSRINAHPPETVTDYDDYINRYDVPVVAHEIGQWCAYPNFDEIPKYTGALKPKNFEVFRDFLQNEGMLDQAHDFLMASGRWQVLTYKEEIESALRTRHFGGFQLLDMRDFPGQGTALVGMLDPFWDPKPYMDANEFRKFCGPVVPLVRMKKRVWKSNETFDAEIEVSHFGHSPLDGIASWQIHLASQGKDTVIAKGKWPLKGQKPGDLYSLGTIQVPLAKIAAAAKLNIEVTVPDGNRSATNDWDFWVYPADSETEQPDDSPDAHSTLAITKSVAEAVAAAKQGKRVLLTLPPDHVATDVQIGMSPIFWNWAWTNGQAPHTMGILCDPDHACLKGFPTEFHSNWQWWDLISKSAAMPLDQMSTDIKPLIQVVPNWFIPKKLALAWEANVGEGRVLVTSVDLSSDMTNRPAAKQFLTSLKRYITSTDFNPAQSVTESQLNSLVRKLSQTQLAIQSTQASSKQRGYESSKAFDGNLATMWHTQWSPLSAGPHWLQINMHHLINLNGMIVTPRQDQPRTRLRGYEISTLDQAGNWQTVASGEFDSSATPKTVRFLSTVQTSALRLQARPIETDGKNRPPQMVSIAELELLLNKRRNPQQER</sequence>
<dbReference type="EC" id="3.2.1.23" evidence="2"/>
<evidence type="ECO:0000256" key="4">
    <source>
        <dbReference type="ARBA" id="ARBA00023295"/>
    </source>
</evidence>
<accession>A0ABY1PTE1</accession>
<dbReference type="SUPFAM" id="SSF51445">
    <property type="entry name" value="(Trans)glycosidases"/>
    <property type="match status" value="1"/>
</dbReference>
<evidence type="ECO:0000313" key="8">
    <source>
        <dbReference type="Proteomes" id="UP001158067"/>
    </source>
</evidence>
<evidence type="ECO:0000256" key="5">
    <source>
        <dbReference type="SAM" id="SignalP"/>
    </source>
</evidence>
<keyword evidence="5" id="KW-0732">Signal</keyword>
<evidence type="ECO:0000259" key="6">
    <source>
        <dbReference type="PROSITE" id="PS50022"/>
    </source>
</evidence>
<feature type="chain" id="PRO_5045109569" description="beta-galactosidase" evidence="5">
    <location>
        <begin position="37"/>
        <end position="1128"/>
    </location>
</feature>
<evidence type="ECO:0000256" key="3">
    <source>
        <dbReference type="ARBA" id="ARBA00022801"/>
    </source>
</evidence>
<evidence type="ECO:0000256" key="2">
    <source>
        <dbReference type="ARBA" id="ARBA00012756"/>
    </source>
</evidence>
<keyword evidence="3" id="KW-0378">Hydrolase</keyword>
<reference evidence="7 8" key="1">
    <citation type="submission" date="2017-05" db="EMBL/GenBank/DDBJ databases">
        <authorList>
            <person name="Varghese N."/>
            <person name="Submissions S."/>
        </authorList>
    </citation>
    <scope>NUCLEOTIDE SEQUENCE [LARGE SCALE GENOMIC DNA]</scope>
    <source>
        <strain evidence="7 8">DSM 25457</strain>
    </source>
</reference>
<comment type="caution">
    <text evidence="7">The sequence shown here is derived from an EMBL/GenBank/DDBJ whole genome shotgun (WGS) entry which is preliminary data.</text>
</comment>
<dbReference type="PROSITE" id="PS50022">
    <property type="entry name" value="FA58C_3"/>
    <property type="match status" value="1"/>
</dbReference>
<dbReference type="PANTHER" id="PTHR46323:SF2">
    <property type="entry name" value="BETA-GALACTOSIDASE"/>
    <property type="match status" value="1"/>
</dbReference>